<feature type="signal peptide" evidence="6">
    <location>
        <begin position="1"/>
        <end position="26"/>
    </location>
</feature>
<keyword evidence="3" id="KW-0285">Flavoprotein</keyword>
<keyword evidence="4" id="KW-0274">FAD</keyword>
<dbReference type="InterPro" id="IPR006094">
    <property type="entry name" value="Oxid_FAD_bind_N"/>
</dbReference>
<dbReference type="PROSITE" id="PS51387">
    <property type="entry name" value="FAD_PCMH"/>
    <property type="match status" value="1"/>
</dbReference>
<dbReference type="Proteomes" id="UP000774617">
    <property type="component" value="Unassembled WGS sequence"/>
</dbReference>
<dbReference type="PANTHER" id="PTHR42973:SF9">
    <property type="entry name" value="FAD-BINDING PCMH-TYPE DOMAIN-CONTAINING PROTEIN-RELATED"/>
    <property type="match status" value="1"/>
</dbReference>
<dbReference type="EMBL" id="JAGTJR010000005">
    <property type="protein sequence ID" value="KAH7060552.1"/>
    <property type="molecule type" value="Genomic_DNA"/>
</dbReference>
<dbReference type="Pfam" id="PF01565">
    <property type="entry name" value="FAD_binding_4"/>
    <property type="match status" value="1"/>
</dbReference>
<evidence type="ECO:0000256" key="3">
    <source>
        <dbReference type="ARBA" id="ARBA00022630"/>
    </source>
</evidence>
<keyword evidence="9" id="KW-1185">Reference proteome</keyword>
<gene>
    <name evidence="8" type="ORF">B0J12DRAFT_782609</name>
</gene>
<evidence type="ECO:0000313" key="8">
    <source>
        <dbReference type="EMBL" id="KAH7060552.1"/>
    </source>
</evidence>
<name>A0ABQ8GLL0_9PEZI</name>
<dbReference type="Gene3D" id="3.30.43.10">
    <property type="entry name" value="Uridine Diphospho-n-acetylenolpyruvylglucosamine Reductase, domain 2"/>
    <property type="match status" value="1"/>
</dbReference>
<dbReference type="SUPFAM" id="SSF56176">
    <property type="entry name" value="FAD-binding/transporter-associated domain-like"/>
    <property type="match status" value="1"/>
</dbReference>
<dbReference type="InterPro" id="IPR036318">
    <property type="entry name" value="FAD-bd_PCMH-like_sf"/>
</dbReference>
<feature type="domain" description="FAD-binding PCMH-type" evidence="7">
    <location>
        <begin position="64"/>
        <end position="236"/>
    </location>
</feature>
<evidence type="ECO:0000256" key="4">
    <source>
        <dbReference type="ARBA" id="ARBA00022827"/>
    </source>
</evidence>
<evidence type="ECO:0000256" key="6">
    <source>
        <dbReference type="SAM" id="SignalP"/>
    </source>
</evidence>
<feature type="chain" id="PRO_5045163831" description="FAD-binding PCMH-type domain-containing protein" evidence="6">
    <location>
        <begin position="27"/>
        <end position="503"/>
    </location>
</feature>
<comment type="cofactor">
    <cofactor evidence="1">
        <name>FAD</name>
        <dbReference type="ChEBI" id="CHEBI:57692"/>
    </cofactor>
</comment>
<keyword evidence="5" id="KW-0560">Oxidoreductase</keyword>
<dbReference type="InterPro" id="IPR016169">
    <property type="entry name" value="FAD-bd_PCMH_sub2"/>
</dbReference>
<dbReference type="PANTHER" id="PTHR42973">
    <property type="entry name" value="BINDING OXIDOREDUCTASE, PUTATIVE (AFU_ORTHOLOGUE AFUA_1G17690)-RELATED"/>
    <property type="match status" value="1"/>
</dbReference>
<keyword evidence="6" id="KW-0732">Signal</keyword>
<evidence type="ECO:0000259" key="7">
    <source>
        <dbReference type="PROSITE" id="PS51387"/>
    </source>
</evidence>
<dbReference type="InterPro" id="IPR016167">
    <property type="entry name" value="FAD-bd_PCMH_sub1"/>
</dbReference>
<comment type="caution">
    <text evidence="8">The sequence shown here is derived from an EMBL/GenBank/DDBJ whole genome shotgun (WGS) entry which is preliminary data.</text>
</comment>
<dbReference type="Pfam" id="PF08031">
    <property type="entry name" value="BBE"/>
    <property type="match status" value="1"/>
</dbReference>
<dbReference type="InterPro" id="IPR050416">
    <property type="entry name" value="FAD-linked_Oxidoreductase"/>
</dbReference>
<dbReference type="Gene3D" id="3.40.462.20">
    <property type="match status" value="1"/>
</dbReference>
<dbReference type="InterPro" id="IPR016166">
    <property type="entry name" value="FAD-bd_PCMH"/>
</dbReference>
<evidence type="ECO:0000256" key="1">
    <source>
        <dbReference type="ARBA" id="ARBA00001974"/>
    </source>
</evidence>
<evidence type="ECO:0000256" key="2">
    <source>
        <dbReference type="ARBA" id="ARBA00005466"/>
    </source>
</evidence>
<sequence length="503" mass="53655">MRMELQFRLLGLLAALALLLVRTSTASPLNLTSSILRARLSKNATVLDHKDAGFAAASARWTTYSGPTFSIVVEVATEQDVAETVAYASSRGIPFLAQSGGHGYSTTLSSIQDGIMVSLRRLSHTHYDNATAKVQVGGGIKSGDLAQAVHQYGRELPLGDSGCTGALGVALGGGHNPLQGKWGLLADSLDSARLVLHNGSILDVSAATHADLWWALRGAGQNYGVVVSAVFRTHPQTPGGLHYQLSGVYAADKIELLLPVLEALRLVLPRELAIYLAFTSDPDTLQPIIRLRLLYAGPRSAALPFVEPLLALNFTSHAEDVVPWPRLLDASASTCAKGFRKSIFAANMATLDARAVLRVWRAWAALLRRHPDAASTVLGFDVLPQQGVLLAAAAAAAGGPHAAGAVPFRARSAVLAVLGLQWTDDALLPALDAAGRSMRAALREGAGYARAQLPLYQNYGRGDEPLRALYGYDEGALAELARLKREYDPREVFSAYHGIPLRW</sequence>
<dbReference type="Gene3D" id="3.30.465.10">
    <property type="match status" value="1"/>
</dbReference>
<dbReference type="InterPro" id="IPR012951">
    <property type="entry name" value="BBE"/>
</dbReference>
<protein>
    <recommendedName>
        <fullName evidence="7">FAD-binding PCMH-type domain-containing protein</fullName>
    </recommendedName>
</protein>
<evidence type="ECO:0000256" key="5">
    <source>
        <dbReference type="ARBA" id="ARBA00023002"/>
    </source>
</evidence>
<proteinExistence type="inferred from homology"/>
<accession>A0ABQ8GLL0</accession>
<organism evidence="8 9">
    <name type="scientific">Macrophomina phaseolina</name>
    <dbReference type="NCBI Taxonomy" id="35725"/>
    <lineage>
        <taxon>Eukaryota</taxon>
        <taxon>Fungi</taxon>
        <taxon>Dikarya</taxon>
        <taxon>Ascomycota</taxon>
        <taxon>Pezizomycotina</taxon>
        <taxon>Dothideomycetes</taxon>
        <taxon>Dothideomycetes incertae sedis</taxon>
        <taxon>Botryosphaeriales</taxon>
        <taxon>Botryosphaeriaceae</taxon>
        <taxon>Macrophomina</taxon>
    </lineage>
</organism>
<comment type="similarity">
    <text evidence="2">Belongs to the oxygen-dependent FAD-linked oxidoreductase family.</text>
</comment>
<evidence type="ECO:0000313" key="9">
    <source>
        <dbReference type="Proteomes" id="UP000774617"/>
    </source>
</evidence>
<reference evidence="8 9" key="1">
    <citation type="journal article" date="2021" name="Nat. Commun.">
        <title>Genetic determinants of endophytism in the Arabidopsis root mycobiome.</title>
        <authorList>
            <person name="Mesny F."/>
            <person name="Miyauchi S."/>
            <person name="Thiergart T."/>
            <person name="Pickel B."/>
            <person name="Atanasova L."/>
            <person name="Karlsson M."/>
            <person name="Huettel B."/>
            <person name="Barry K.W."/>
            <person name="Haridas S."/>
            <person name="Chen C."/>
            <person name="Bauer D."/>
            <person name="Andreopoulos W."/>
            <person name="Pangilinan J."/>
            <person name="LaButti K."/>
            <person name="Riley R."/>
            <person name="Lipzen A."/>
            <person name="Clum A."/>
            <person name="Drula E."/>
            <person name="Henrissat B."/>
            <person name="Kohler A."/>
            <person name="Grigoriev I.V."/>
            <person name="Martin F.M."/>
            <person name="Hacquard S."/>
        </authorList>
    </citation>
    <scope>NUCLEOTIDE SEQUENCE [LARGE SCALE GENOMIC DNA]</scope>
    <source>
        <strain evidence="8 9">MPI-SDFR-AT-0080</strain>
    </source>
</reference>